<evidence type="ECO:0000313" key="6">
    <source>
        <dbReference type="EMBL" id="ERK59815.1"/>
    </source>
</evidence>
<dbReference type="InterPro" id="IPR005119">
    <property type="entry name" value="LysR_subst-bd"/>
</dbReference>
<dbReference type="Proteomes" id="UP000016637">
    <property type="component" value="Unassembled WGS sequence"/>
</dbReference>
<dbReference type="InterPro" id="IPR050950">
    <property type="entry name" value="HTH-type_LysR_regulators"/>
</dbReference>
<dbReference type="eggNOG" id="COG0583">
    <property type="taxonomic scope" value="Bacteria"/>
</dbReference>
<evidence type="ECO:0000256" key="1">
    <source>
        <dbReference type="ARBA" id="ARBA00009437"/>
    </source>
</evidence>
<evidence type="ECO:0000313" key="7">
    <source>
        <dbReference type="Proteomes" id="UP000016637"/>
    </source>
</evidence>
<reference evidence="6 7" key="1">
    <citation type="submission" date="2013-08" db="EMBL/GenBank/DDBJ databases">
        <authorList>
            <person name="Weinstock G."/>
            <person name="Sodergren E."/>
            <person name="Wylie T."/>
            <person name="Fulton L."/>
            <person name="Fulton R."/>
            <person name="Fronick C."/>
            <person name="O'Laughlin M."/>
            <person name="Godfrey J."/>
            <person name="Miner T."/>
            <person name="Herter B."/>
            <person name="Appelbaum E."/>
            <person name="Cordes M."/>
            <person name="Lek S."/>
            <person name="Wollam A."/>
            <person name="Pepin K.H."/>
            <person name="Palsikar V.B."/>
            <person name="Mitreva M."/>
            <person name="Wilson R.K."/>
        </authorList>
    </citation>
    <scope>NUCLEOTIDE SEQUENCE [LARGE SCALE GENOMIC DNA]</scope>
    <source>
        <strain evidence="6 7">ATCC 700627</strain>
    </source>
</reference>
<evidence type="ECO:0000256" key="4">
    <source>
        <dbReference type="ARBA" id="ARBA00023163"/>
    </source>
</evidence>
<dbReference type="SUPFAM" id="SSF53850">
    <property type="entry name" value="Periplasmic binding protein-like II"/>
    <property type="match status" value="1"/>
</dbReference>
<dbReference type="InterPro" id="IPR036388">
    <property type="entry name" value="WH-like_DNA-bd_sf"/>
</dbReference>
<sequence length="292" mass="33680">MDIRQLNYFVTVADKKNYSLAAKELYVTQPTLSLAIQKLEKEFETVLFKQSNRQLILTESGRVLYESGKELLKNYNKVVEKMNDFHNSNQTVLKVGLTVLFAIQYMDEISNFIATQPKVELRLIQHGSKKLQHMVANDELDIGLLSFPQYENSIIMEKIEKKKGSYKAAVVLPKNHHLSDRSSLSIADFKNEKLSSLSKSYVLGNEIYIKCREYGFDPNIVFTDDNWTVLVKSVLTFNSMVLLPAEFEEIGKFSDVKWIPLEEDIEYFIGVAHRKDKEISEMAELFIESILK</sequence>
<dbReference type="PANTHER" id="PTHR30419">
    <property type="entry name" value="HTH-TYPE TRANSCRIPTIONAL REGULATOR YBHD"/>
    <property type="match status" value="1"/>
</dbReference>
<keyword evidence="3" id="KW-0238">DNA-binding</keyword>
<keyword evidence="2" id="KW-0805">Transcription regulation</keyword>
<proteinExistence type="inferred from homology"/>
<dbReference type="HOGENOM" id="CLU_039613_6_2_9"/>
<dbReference type="EMBL" id="AWVP01000020">
    <property type="protein sequence ID" value="ERK59815.1"/>
    <property type="molecule type" value="Genomic_DNA"/>
</dbReference>
<dbReference type="InterPro" id="IPR036390">
    <property type="entry name" value="WH_DNA-bd_sf"/>
</dbReference>
<dbReference type="CDD" id="cd05466">
    <property type="entry name" value="PBP2_LTTR_substrate"/>
    <property type="match status" value="1"/>
</dbReference>
<keyword evidence="7" id="KW-1185">Reference proteome</keyword>
<protein>
    <submittedName>
        <fullName evidence="6">Transcriptional regulator, LysR family</fullName>
    </submittedName>
</protein>
<comment type="caution">
    <text evidence="6">The sequence shown here is derived from an EMBL/GenBank/DDBJ whole genome shotgun (WGS) entry which is preliminary data.</text>
</comment>
<dbReference type="GO" id="GO:0003677">
    <property type="term" value="F:DNA binding"/>
    <property type="evidence" value="ECO:0007669"/>
    <property type="project" value="UniProtKB-KW"/>
</dbReference>
<dbReference type="AlphaFoldDB" id="U2QAF2"/>
<accession>U2QAF2</accession>
<feature type="domain" description="HTH lysR-type" evidence="5">
    <location>
        <begin position="1"/>
        <end position="58"/>
    </location>
</feature>
<dbReference type="InterPro" id="IPR000847">
    <property type="entry name" value="LysR_HTH_N"/>
</dbReference>
<dbReference type="PANTHER" id="PTHR30419:SF8">
    <property type="entry name" value="NITROGEN ASSIMILATION TRANSCRIPTIONAL ACTIVATOR-RELATED"/>
    <property type="match status" value="1"/>
</dbReference>
<dbReference type="GO" id="GO:0005829">
    <property type="term" value="C:cytosol"/>
    <property type="evidence" value="ECO:0007669"/>
    <property type="project" value="TreeGrafter"/>
</dbReference>
<evidence type="ECO:0000256" key="2">
    <source>
        <dbReference type="ARBA" id="ARBA00023015"/>
    </source>
</evidence>
<keyword evidence="4" id="KW-0804">Transcription</keyword>
<evidence type="ECO:0000256" key="3">
    <source>
        <dbReference type="ARBA" id="ARBA00023125"/>
    </source>
</evidence>
<organism evidence="6 7">
    <name type="scientific">Gemella bergeri ATCC 700627</name>
    <dbReference type="NCBI Taxonomy" id="1321820"/>
    <lineage>
        <taxon>Bacteria</taxon>
        <taxon>Bacillati</taxon>
        <taxon>Bacillota</taxon>
        <taxon>Bacilli</taxon>
        <taxon>Bacillales</taxon>
        <taxon>Gemellaceae</taxon>
        <taxon>Gemella</taxon>
    </lineage>
</organism>
<dbReference type="FunFam" id="1.10.10.10:FF:000001">
    <property type="entry name" value="LysR family transcriptional regulator"/>
    <property type="match status" value="1"/>
</dbReference>
<dbReference type="PATRIC" id="fig|1321820.3.peg.409"/>
<dbReference type="Pfam" id="PF03466">
    <property type="entry name" value="LysR_substrate"/>
    <property type="match status" value="1"/>
</dbReference>
<comment type="similarity">
    <text evidence="1">Belongs to the LysR transcriptional regulatory family.</text>
</comment>
<gene>
    <name evidence="6" type="ORF">HMPREF1983_00416</name>
</gene>
<dbReference type="Gene3D" id="1.10.10.10">
    <property type="entry name" value="Winged helix-like DNA-binding domain superfamily/Winged helix DNA-binding domain"/>
    <property type="match status" value="1"/>
</dbReference>
<dbReference type="PRINTS" id="PR00039">
    <property type="entry name" value="HTHLYSR"/>
</dbReference>
<dbReference type="GO" id="GO:0003700">
    <property type="term" value="F:DNA-binding transcription factor activity"/>
    <property type="evidence" value="ECO:0007669"/>
    <property type="project" value="InterPro"/>
</dbReference>
<dbReference type="RefSeq" id="WP_021752777.1">
    <property type="nucleotide sequence ID" value="NZ_KI271821.1"/>
</dbReference>
<evidence type="ECO:0000259" key="5">
    <source>
        <dbReference type="PROSITE" id="PS50931"/>
    </source>
</evidence>
<dbReference type="SUPFAM" id="SSF46785">
    <property type="entry name" value="Winged helix' DNA-binding domain"/>
    <property type="match status" value="1"/>
</dbReference>
<dbReference type="Gene3D" id="3.40.190.290">
    <property type="match status" value="1"/>
</dbReference>
<name>U2QAF2_9BACL</name>
<dbReference type="Pfam" id="PF00126">
    <property type="entry name" value="HTH_1"/>
    <property type="match status" value="1"/>
</dbReference>
<dbReference type="PROSITE" id="PS50931">
    <property type="entry name" value="HTH_LYSR"/>
    <property type="match status" value="1"/>
</dbReference>